<dbReference type="SUPFAM" id="SSF51713">
    <property type="entry name" value="tRNA-guanine transglycosylase"/>
    <property type="match status" value="1"/>
</dbReference>
<accession>A0A9E2KSP4</accession>
<feature type="domain" description="tRNA-guanine(15) transglycosylase-like" evidence="3">
    <location>
        <begin position="23"/>
        <end position="342"/>
    </location>
</feature>
<evidence type="ECO:0000259" key="3">
    <source>
        <dbReference type="Pfam" id="PF01702"/>
    </source>
</evidence>
<organism evidence="4 5">
    <name type="scientific">Candidatus Limosilactobacillus merdavium</name>
    <dbReference type="NCBI Taxonomy" id="2838651"/>
    <lineage>
        <taxon>Bacteria</taxon>
        <taxon>Bacillati</taxon>
        <taxon>Bacillota</taxon>
        <taxon>Bacilli</taxon>
        <taxon>Lactobacillales</taxon>
        <taxon>Lactobacillaceae</taxon>
        <taxon>Limosilactobacillus</taxon>
    </lineage>
</organism>
<keyword evidence="2" id="KW-0671">Queuosine biosynthesis</keyword>
<evidence type="ECO:0000256" key="2">
    <source>
        <dbReference type="ARBA" id="ARBA00022785"/>
    </source>
</evidence>
<reference evidence="4" key="2">
    <citation type="submission" date="2021-04" db="EMBL/GenBank/DDBJ databases">
        <authorList>
            <person name="Gilroy R."/>
        </authorList>
    </citation>
    <scope>NUCLEOTIDE SEQUENCE</scope>
    <source>
        <strain evidence="4">876</strain>
    </source>
</reference>
<dbReference type="GO" id="GO:0008616">
    <property type="term" value="P:tRNA queuosine(34) biosynthetic process"/>
    <property type="evidence" value="ECO:0007669"/>
    <property type="project" value="UniProtKB-KW"/>
</dbReference>
<dbReference type="Gene3D" id="3.20.20.105">
    <property type="entry name" value="Queuine tRNA-ribosyltransferase-like"/>
    <property type="match status" value="1"/>
</dbReference>
<dbReference type="NCBIfam" id="TIGR00449">
    <property type="entry name" value="tgt_general"/>
    <property type="match status" value="1"/>
</dbReference>
<keyword evidence="1" id="KW-0819">tRNA processing</keyword>
<evidence type="ECO:0000256" key="1">
    <source>
        <dbReference type="ARBA" id="ARBA00022694"/>
    </source>
</evidence>
<dbReference type="PANTHER" id="PTHR46499:SF1">
    <property type="entry name" value="QUEUINE TRNA-RIBOSYLTRANSFERASE"/>
    <property type="match status" value="1"/>
</dbReference>
<dbReference type="InterPro" id="IPR050076">
    <property type="entry name" value="ArchSynthase1/Queuine_TRR"/>
</dbReference>
<dbReference type="EMBL" id="JAHLFK010000002">
    <property type="protein sequence ID" value="MBU3829359.1"/>
    <property type="molecule type" value="Genomic_DNA"/>
</dbReference>
<name>A0A9E2KSP4_9LACO</name>
<evidence type="ECO:0000313" key="4">
    <source>
        <dbReference type="EMBL" id="MBU3829359.1"/>
    </source>
</evidence>
<comment type="caution">
    <text evidence="4">The sequence shown here is derived from an EMBL/GenBank/DDBJ whole genome shotgun (WGS) entry which is preliminary data.</text>
</comment>
<dbReference type="InterPro" id="IPR036511">
    <property type="entry name" value="TGT-like_sf"/>
</dbReference>
<reference evidence="4" key="1">
    <citation type="journal article" date="2021" name="PeerJ">
        <title>Extensive microbial diversity within the chicken gut microbiome revealed by metagenomics and culture.</title>
        <authorList>
            <person name="Gilroy R."/>
            <person name="Ravi A."/>
            <person name="Getino M."/>
            <person name="Pursley I."/>
            <person name="Horton D.L."/>
            <person name="Alikhan N.F."/>
            <person name="Baker D."/>
            <person name="Gharbi K."/>
            <person name="Hall N."/>
            <person name="Watson M."/>
            <person name="Adriaenssens E.M."/>
            <person name="Foster-Nyarko E."/>
            <person name="Jarju S."/>
            <person name="Secka A."/>
            <person name="Antonio M."/>
            <person name="Oren A."/>
            <person name="Chaudhuri R.R."/>
            <person name="La Ragione R."/>
            <person name="Hildebrand F."/>
            <person name="Pallen M.J."/>
        </authorList>
    </citation>
    <scope>NUCLEOTIDE SEQUENCE</scope>
    <source>
        <strain evidence="4">876</strain>
    </source>
</reference>
<protein>
    <submittedName>
        <fullName evidence="4">Queuine tRNA-ribosyltransferase family protein</fullName>
    </submittedName>
</protein>
<dbReference type="Proteomes" id="UP000824180">
    <property type="component" value="Unassembled WGS sequence"/>
</dbReference>
<dbReference type="Pfam" id="PF01702">
    <property type="entry name" value="TGT"/>
    <property type="match status" value="1"/>
</dbReference>
<dbReference type="GO" id="GO:0005737">
    <property type="term" value="C:cytoplasm"/>
    <property type="evidence" value="ECO:0007669"/>
    <property type="project" value="TreeGrafter"/>
</dbReference>
<dbReference type="AlphaFoldDB" id="A0A9E2KSP4"/>
<proteinExistence type="predicted"/>
<dbReference type="PANTHER" id="PTHR46499">
    <property type="entry name" value="QUEUINE TRNA-RIBOSYLTRANSFERASE"/>
    <property type="match status" value="1"/>
</dbReference>
<evidence type="ECO:0000313" key="5">
    <source>
        <dbReference type="Proteomes" id="UP000824180"/>
    </source>
</evidence>
<gene>
    <name evidence="4" type="ORF">H9843_00410</name>
</gene>
<sequence length="354" mass="39334">MSTQQSEVNMSSHFEVKFSSDNRRNGELVTDSGNLPTPLVVHSASISRYLNTKQIVATGTKALFCDPIQLAEELGERDLEQLPNMKQLLNWEGLLFATPGADEISKLAKPRGYKKDGVNFRLPSSGQLEKVTPQGAIDLQKKIGADVIGELYRNVDYYAPVDDLAAGVTTTNSWRLNEKDTLLPINGGGLKELHEESIAALNEQGLGYFITQVDQVDTTAEEERDLLSILALLPTDKLRVTKVKANLEQLKVALHSGIDIVYSDVAAHEAKMGNAIVEDGKRLNIDRAHFGSDYQPIEEGCQCPVCSSRVTRAYLYYLSKTHAPQIESLLLEHNLYWLNRYVGNFQLANNRSEN</sequence>
<dbReference type="InterPro" id="IPR002616">
    <property type="entry name" value="tRNA_ribo_trans-like"/>
</dbReference>